<dbReference type="EMBL" id="AP027732">
    <property type="protein sequence ID" value="BDZ50074.1"/>
    <property type="molecule type" value="Genomic_DNA"/>
</dbReference>
<organism evidence="1 2">
    <name type="scientific">Frondihabitans sucicola</name>
    <dbReference type="NCBI Taxonomy" id="1268041"/>
    <lineage>
        <taxon>Bacteria</taxon>
        <taxon>Bacillati</taxon>
        <taxon>Actinomycetota</taxon>
        <taxon>Actinomycetes</taxon>
        <taxon>Micrococcales</taxon>
        <taxon>Microbacteriaceae</taxon>
        <taxon>Frondihabitans</taxon>
    </lineage>
</organism>
<dbReference type="RefSeq" id="WP_286343190.1">
    <property type="nucleotide sequence ID" value="NZ_AP027732.1"/>
</dbReference>
<gene>
    <name evidence="1" type="ORF">GCM10025867_23150</name>
</gene>
<sequence>MTDTDATALGEASWGDALPAEIKSLEFCLTTAFHAFDDIDRMTMEHRVRVVNDVTGTVPDTASAAARAGHAEWAVSVVRAASERRPAWSSLCSRWDAMIASSLDAISASALVT</sequence>
<name>A0ABN6XYL2_9MICO</name>
<proteinExistence type="predicted"/>
<reference evidence="2" key="1">
    <citation type="journal article" date="2019" name="Int. J. Syst. Evol. Microbiol.">
        <title>The Global Catalogue of Microorganisms (GCM) 10K type strain sequencing project: providing services to taxonomists for standard genome sequencing and annotation.</title>
        <authorList>
            <consortium name="The Broad Institute Genomics Platform"/>
            <consortium name="The Broad Institute Genome Sequencing Center for Infectious Disease"/>
            <person name="Wu L."/>
            <person name="Ma J."/>
        </authorList>
    </citation>
    <scope>NUCLEOTIDE SEQUENCE [LARGE SCALE GENOMIC DNA]</scope>
    <source>
        <strain evidence="2">NBRC 108728</strain>
    </source>
</reference>
<dbReference type="Proteomes" id="UP001321486">
    <property type="component" value="Chromosome"/>
</dbReference>
<evidence type="ECO:0008006" key="3">
    <source>
        <dbReference type="Google" id="ProtNLM"/>
    </source>
</evidence>
<evidence type="ECO:0000313" key="1">
    <source>
        <dbReference type="EMBL" id="BDZ50074.1"/>
    </source>
</evidence>
<protein>
    <recommendedName>
        <fullName evidence="3">DUF222 domain-containing protein</fullName>
    </recommendedName>
</protein>
<accession>A0ABN6XYL2</accession>
<keyword evidence="2" id="KW-1185">Reference proteome</keyword>
<evidence type="ECO:0000313" key="2">
    <source>
        <dbReference type="Proteomes" id="UP001321486"/>
    </source>
</evidence>